<proteinExistence type="predicted"/>
<name>A0AAD4MPP6_9BILA</name>
<feature type="domain" description="C2H2-type" evidence="2">
    <location>
        <begin position="162"/>
        <end position="184"/>
    </location>
</feature>
<evidence type="ECO:0000259" key="2">
    <source>
        <dbReference type="PROSITE" id="PS00028"/>
    </source>
</evidence>
<feature type="compositionally biased region" description="Basic and acidic residues" evidence="1">
    <location>
        <begin position="66"/>
        <end position="78"/>
    </location>
</feature>
<reference evidence="3" key="1">
    <citation type="submission" date="2022-01" db="EMBL/GenBank/DDBJ databases">
        <title>Genome Sequence Resource for Two Populations of Ditylenchus destructor, the Migratory Endoparasitic Phytonematode.</title>
        <authorList>
            <person name="Zhang H."/>
            <person name="Lin R."/>
            <person name="Xie B."/>
        </authorList>
    </citation>
    <scope>NUCLEOTIDE SEQUENCE</scope>
    <source>
        <strain evidence="3">BazhouSP</strain>
    </source>
</reference>
<evidence type="ECO:0000256" key="1">
    <source>
        <dbReference type="SAM" id="MobiDB-lite"/>
    </source>
</evidence>
<keyword evidence="4" id="KW-1185">Reference proteome</keyword>
<evidence type="ECO:0000313" key="4">
    <source>
        <dbReference type="Proteomes" id="UP001201812"/>
    </source>
</evidence>
<gene>
    <name evidence="3" type="ORF">DdX_16046</name>
</gene>
<dbReference type="AlphaFoldDB" id="A0AAD4MPP6"/>
<dbReference type="PROSITE" id="PS00028">
    <property type="entry name" value="ZINC_FINGER_C2H2_1"/>
    <property type="match status" value="1"/>
</dbReference>
<feature type="region of interest" description="Disordered" evidence="1">
    <location>
        <begin position="59"/>
        <end position="80"/>
    </location>
</feature>
<dbReference type="EMBL" id="JAKKPZ010000117">
    <property type="protein sequence ID" value="KAI1701503.1"/>
    <property type="molecule type" value="Genomic_DNA"/>
</dbReference>
<comment type="caution">
    <text evidence="3">The sequence shown here is derived from an EMBL/GenBank/DDBJ whole genome shotgun (WGS) entry which is preliminary data.</text>
</comment>
<organism evidence="3 4">
    <name type="scientific">Ditylenchus destructor</name>
    <dbReference type="NCBI Taxonomy" id="166010"/>
    <lineage>
        <taxon>Eukaryota</taxon>
        <taxon>Metazoa</taxon>
        <taxon>Ecdysozoa</taxon>
        <taxon>Nematoda</taxon>
        <taxon>Chromadorea</taxon>
        <taxon>Rhabditida</taxon>
        <taxon>Tylenchina</taxon>
        <taxon>Tylenchomorpha</taxon>
        <taxon>Sphaerularioidea</taxon>
        <taxon>Anguinidae</taxon>
        <taxon>Anguininae</taxon>
        <taxon>Ditylenchus</taxon>
    </lineage>
</organism>
<protein>
    <recommendedName>
        <fullName evidence="2">C2H2-type domain-containing protein</fullName>
    </recommendedName>
</protein>
<accession>A0AAD4MPP6</accession>
<dbReference type="Proteomes" id="UP001201812">
    <property type="component" value="Unassembled WGS sequence"/>
</dbReference>
<dbReference type="InterPro" id="IPR013087">
    <property type="entry name" value="Znf_C2H2_type"/>
</dbReference>
<evidence type="ECO:0000313" key="3">
    <source>
        <dbReference type="EMBL" id="KAI1701503.1"/>
    </source>
</evidence>
<sequence>MVHSRGPPILRQKVKSSEEIVRDFQFTTDVAFEYKAAQKVNEKKLEELFQSDNTLQKFEKNLPTADRQREKSSKRSPRDSIINNIRSRRKFLIEQVAEIINFKRYTTAKDSRVKKCYEMPKGILDFKESLDVVEGSLNLRIALFKNSPYGTIAEIPNGMIPCYVEGCEESFSVNGDFEEHVDKHLALGLSIKENGDIMKMQCPACKFNAKVRVEDIKVHARHLKDIPALKLTIRNHYRDSHHVRFRCEDCGKGLTYYESQNVCRASKKKHSCTQLDYDLPHILVFKEDKY</sequence>